<proteinExistence type="predicted"/>
<reference evidence="6 7" key="1">
    <citation type="submission" date="2024-09" db="EMBL/GenBank/DDBJ databases">
        <authorList>
            <person name="Sun Q."/>
            <person name="Mori K."/>
        </authorList>
    </citation>
    <scope>NUCLEOTIDE SEQUENCE [LARGE SCALE GENOMIC DNA]</scope>
    <source>
        <strain evidence="6 7">CCM 7228</strain>
    </source>
</reference>
<dbReference type="PRINTS" id="PR00368">
    <property type="entry name" value="FADPNR"/>
</dbReference>
<keyword evidence="3" id="KW-0285">Flavoprotein</keyword>
<dbReference type="EMBL" id="JBHLVO010000010">
    <property type="protein sequence ID" value="MFC0272395.1"/>
    <property type="molecule type" value="Genomic_DNA"/>
</dbReference>
<name>A0ABV6GFT4_9BACI</name>
<dbReference type="PRINTS" id="PR00469">
    <property type="entry name" value="PNDRDTASEII"/>
</dbReference>
<gene>
    <name evidence="6" type="ORF">ACFFIX_13220</name>
</gene>
<keyword evidence="7" id="KW-1185">Reference proteome</keyword>
<dbReference type="Gene3D" id="3.50.50.60">
    <property type="entry name" value="FAD/NAD(P)-binding domain"/>
    <property type="match status" value="2"/>
</dbReference>
<evidence type="ECO:0000256" key="3">
    <source>
        <dbReference type="ARBA" id="ARBA00022630"/>
    </source>
</evidence>
<dbReference type="InterPro" id="IPR036188">
    <property type="entry name" value="FAD/NAD-bd_sf"/>
</dbReference>
<dbReference type="Pfam" id="PF07992">
    <property type="entry name" value="Pyr_redox_2"/>
    <property type="match status" value="1"/>
</dbReference>
<evidence type="ECO:0000313" key="7">
    <source>
        <dbReference type="Proteomes" id="UP001589854"/>
    </source>
</evidence>
<dbReference type="InterPro" id="IPR050097">
    <property type="entry name" value="Ferredoxin-NADP_redctase_2"/>
</dbReference>
<feature type="domain" description="FAD/NAD(P)-binding" evidence="5">
    <location>
        <begin position="6"/>
        <end position="287"/>
    </location>
</feature>
<dbReference type="SUPFAM" id="SSF51905">
    <property type="entry name" value="FAD/NAD(P)-binding domain"/>
    <property type="match status" value="1"/>
</dbReference>
<dbReference type="Proteomes" id="UP001589854">
    <property type="component" value="Unassembled WGS sequence"/>
</dbReference>
<dbReference type="RefSeq" id="WP_378934853.1">
    <property type="nucleotide sequence ID" value="NZ_JBHLVO010000010.1"/>
</dbReference>
<protein>
    <submittedName>
        <fullName evidence="6">NAD(P)/FAD-dependent oxidoreductase</fullName>
    </submittedName>
</protein>
<organism evidence="6 7">
    <name type="scientific">Metabacillus herbersteinensis</name>
    <dbReference type="NCBI Taxonomy" id="283816"/>
    <lineage>
        <taxon>Bacteria</taxon>
        <taxon>Bacillati</taxon>
        <taxon>Bacillota</taxon>
        <taxon>Bacilli</taxon>
        <taxon>Bacillales</taxon>
        <taxon>Bacillaceae</taxon>
        <taxon>Metabacillus</taxon>
    </lineage>
</organism>
<evidence type="ECO:0000259" key="5">
    <source>
        <dbReference type="Pfam" id="PF07992"/>
    </source>
</evidence>
<evidence type="ECO:0000313" key="6">
    <source>
        <dbReference type="EMBL" id="MFC0272395.1"/>
    </source>
</evidence>
<keyword evidence="4" id="KW-0560">Oxidoreductase</keyword>
<evidence type="ECO:0000256" key="4">
    <source>
        <dbReference type="ARBA" id="ARBA00023002"/>
    </source>
</evidence>
<comment type="cofactor">
    <cofactor evidence="1">
        <name>FAD</name>
        <dbReference type="ChEBI" id="CHEBI:57692"/>
    </cofactor>
</comment>
<dbReference type="PANTHER" id="PTHR48105">
    <property type="entry name" value="THIOREDOXIN REDUCTASE 1-RELATED-RELATED"/>
    <property type="match status" value="1"/>
</dbReference>
<accession>A0ABV6GFT4</accession>
<sequence>MGKVYECIVIGAGIAGLQAAIQLGRYQHEVLIIDSEAGRSTLCRNYHNLLGWPDGVSGQTLRDLGKKQAESYGVPFVTDKVENAITDKNIFLLKTTNGQTYQAKRVLLATGISDRIPEIPNLKPCLGLTIFVCPDCDGYEVKNKKVLVLGAGSAGASLALTLTYWTKDITYINHEAEDIEDKLQKKLSKKGIKYVREKINEVLTEKESSFKGVLLESGQTIKADRAFIAFGGNKVHSELAKQLGVERLENKHLLVDPRTKETNVPNVWAAGDIVAHSEQVSIAMGDGCQAAIWIHKSIMSGNE</sequence>
<comment type="subunit">
    <text evidence="2">Homodimer.</text>
</comment>
<comment type="caution">
    <text evidence="6">The sequence shown here is derived from an EMBL/GenBank/DDBJ whole genome shotgun (WGS) entry which is preliminary data.</text>
</comment>
<evidence type="ECO:0000256" key="2">
    <source>
        <dbReference type="ARBA" id="ARBA00011738"/>
    </source>
</evidence>
<dbReference type="InterPro" id="IPR023753">
    <property type="entry name" value="FAD/NAD-binding_dom"/>
</dbReference>
<evidence type="ECO:0000256" key="1">
    <source>
        <dbReference type="ARBA" id="ARBA00001974"/>
    </source>
</evidence>